<comment type="caution">
    <text evidence="2">The sequence shown here is derived from an EMBL/GenBank/DDBJ whole genome shotgun (WGS) entry which is preliminary data.</text>
</comment>
<dbReference type="AlphaFoldDB" id="A0A843V0R9"/>
<feature type="region of interest" description="Disordered" evidence="1">
    <location>
        <begin position="1"/>
        <end position="89"/>
    </location>
</feature>
<organism evidence="2 3">
    <name type="scientific">Colocasia esculenta</name>
    <name type="common">Wild taro</name>
    <name type="synonym">Arum esculentum</name>
    <dbReference type="NCBI Taxonomy" id="4460"/>
    <lineage>
        <taxon>Eukaryota</taxon>
        <taxon>Viridiplantae</taxon>
        <taxon>Streptophyta</taxon>
        <taxon>Embryophyta</taxon>
        <taxon>Tracheophyta</taxon>
        <taxon>Spermatophyta</taxon>
        <taxon>Magnoliopsida</taxon>
        <taxon>Liliopsida</taxon>
        <taxon>Araceae</taxon>
        <taxon>Aroideae</taxon>
        <taxon>Colocasieae</taxon>
        <taxon>Colocasia</taxon>
    </lineage>
</organism>
<name>A0A843V0R9_COLES</name>
<dbReference type="Proteomes" id="UP000652761">
    <property type="component" value="Unassembled WGS sequence"/>
</dbReference>
<sequence length="197" mass="21038">MAAEPAGLARFGGEPSRSYRDGPANRDPSEVATGRAVATSESDNREGRQRARKYGLEPEGGKWALPQRGLVGQEKASQQDCGGGSSRRGSVQAKEQCCRGFLEVSASRGSCGAGSTRGRRSERGCADDEEVLAFFGLLQPVPQAKSPSPAGRWKEEEGPTAHTSRYFLRAQKVGYPRFLGEPGMCVVLGACPNTVYL</sequence>
<protein>
    <submittedName>
        <fullName evidence="2">Uncharacterized protein</fullName>
    </submittedName>
</protein>
<proteinExistence type="predicted"/>
<reference evidence="2" key="1">
    <citation type="submission" date="2017-07" db="EMBL/GenBank/DDBJ databases">
        <title>Taro Niue Genome Assembly and Annotation.</title>
        <authorList>
            <person name="Atibalentja N."/>
            <person name="Keating K."/>
            <person name="Fields C.J."/>
        </authorList>
    </citation>
    <scope>NUCLEOTIDE SEQUENCE</scope>
    <source>
        <strain evidence="2">Niue_2</strain>
        <tissue evidence="2">Leaf</tissue>
    </source>
</reference>
<feature type="compositionally biased region" description="Basic and acidic residues" evidence="1">
    <location>
        <begin position="17"/>
        <end position="29"/>
    </location>
</feature>
<accession>A0A843V0R9</accession>
<evidence type="ECO:0000313" key="2">
    <source>
        <dbReference type="EMBL" id="MQL87440.1"/>
    </source>
</evidence>
<dbReference type="EMBL" id="NMUH01000978">
    <property type="protein sequence ID" value="MQL87440.1"/>
    <property type="molecule type" value="Genomic_DNA"/>
</dbReference>
<keyword evidence="3" id="KW-1185">Reference proteome</keyword>
<feature type="compositionally biased region" description="Basic and acidic residues" evidence="1">
    <location>
        <begin position="42"/>
        <end position="60"/>
    </location>
</feature>
<gene>
    <name evidence="2" type="ORF">Taro_019990</name>
</gene>
<evidence type="ECO:0000256" key="1">
    <source>
        <dbReference type="SAM" id="MobiDB-lite"/>
    </source>
</evidence>
<evidence type="ECO:0000313" key="3">
    <source>
        <dbReference type="Proteomes" id="UP000652761"/>
    </source>
</evidence>